<dbReference type="Gene3D" id="3.30.1360.200">
    <property type="match status" value="1"/>
</dbReference>
<proteinExistence type="inferred from homology"/>
<dbReference type="Pfam" id="PF21760">
    <property type="entry name" value="SecD_1st"/>
    <property type="match status" value="1"/>
</dbReference>
<gene>
    <name evidence="9" type="primary">secD</name>
    <name evidence="13" type="ORF">XU08_C0001G0069</name>
</gene>
<organism evidence="13 14">
    <name type="scientific">candidate division WWE3 bacterium CSP1-7</name>
    <dbReference type="NCBI Taxonomy" id="1576480"/>
    <lineage>
        <taxon>Bacteria</taxon>
        <taxon>Katanobacteria</taxon>
    </lineage>
</organism>
<dbReference type="EMBL" id="LDXK01000001">
    <property type="protein sequence ID" value="KRT67661.1"/>
    <property type="molecule type" value="Genomic_DNA"/>
</dbReference>
<dbReference type="InterPro" id="IPR022813">
    <property type="entry name" value="SecD/SecF_arch_bac"/>
</dbReference>
<dbReference type="GO" id="GO:0006605">
    <property type="term" value="P:protein targeting"/>
    <property type="evidence" value="ECO:0007669"/>
    <property type="project" value="UniProtKB-UniRule"/>
</dbReference>
<protein>
    <recommendedName>
        <fullName evidence="9">Protein translocase subunit SecD</fullName>
    </recommendedName>
</protein>
<dbReference type="AlphaFoldDB" id="A0A0T5ZXX5"/>
<dbReference type="Gene3D" id="1.20.1640.10">
    <property type="entry name" value="Multidrug efflux transporter AcrB transmembrane domain"/>
    <property type="match status" value="1"/>
</dbReference>
<evidence type="ECO:0000256" key="4">
    <source>
        <dbReference type="ARBA" id="ARBA00022692"/>
    </source>
</evidence>
<dbReference type="GO" id="GO:0065002">
    <property type="term" value="P:intracellular protein transmembrane transport"/>
    <property type="evidence" value="ECO:0007669"/>
    <property type="project" value="UniProtKB-UniRule"/>
</dbReference>
<dbReference type="InterPro" id="IPR048631">
    <property type="entry name" value="SecD_1st"/>
</dbReference>
<dbReference type="GO" id="GO:0005886">
    <property type="term" value="C:plasma membrane"/>
    <property type="evidence" value="ECO:0007669"/>
    <property type="project" value="UniProtKB-SubCell"/>
</dbReference>
<keyword evidence="5 9" id="KW-0653">Protein transport</keyword>
<reference evidence="13 14" key="1">
    <citation type="submission" date="2015-05" db="EMBL/GenBank/DDBJ databases">
        <title>Critical biogeochemical functions in the subsurface are associated with bacteria from new phyla and little studied lineages.</title>
        <authorList>
            <person name="Hug L.A."/>
            <person name="Thomas B.C."/>
            <person name="Sharon I."/>
            <person name="Brown C.T."/>
            <person name="Sharma R."/>
            <person name="Hettich R.L."/>
            <person name="Wilkins M.J."/>
            <person name="Williams K.H."/>
            <person name="Singh A."/>
            <person name="Banfield J.F."/>
        </authorList>
    </citation>
    <scope>NUCLEOTIDE SEQUENCE [LARGE SCALE GENOMIC DNA]</scope>
    <source>
        <strain evidence="13">CSP1-7</strain>
    </source>
</reference>
<dbReference type="PANTHER" id="PTHR30081:SF1">
    <property type="entry name" value="PROTEIN TRANSLOCASE SUBUNIT SECD"/>
    <property type="match status" value="1"/>
</dbReference>
<comment type="subunit">
    <text evidence="9">Forms a complex with SecF. Part of the essential Sec protein translocation apparatus which comprises SecA, SecYEG and auxiliary proteins SecDF. Other proteins may also be involved.</text>
</comment>
<evidence type="ECO:0000259" key="12">
    <source>
        <dbReference type="Pfam" id="PF22599"/>
    </source>
</evidence>
<evidence type="ECO:0000313" key="13">
    <source>
        <dbReference type="EMBL" id="KRT67661.1"/>
    </source>
</evidence>
<dbReference type="Proteomes" id="UP000051297">
    <property type="component" value="Unassembled WGS sequence"/>
</dbReference>
<feature type="transmembrane region" description="Helical" evidence="9">
    <location>
        <begin position="276"/>
        <end position="293"/>
    </location>
</feature>
<name>A0A0T5ZXX5_UNCKA</name>
<comment type="caution">
    <text evidence="9">Lacks conserved residue(s) required for the propagation of feature annotation.</text>
</comment>
<feature type="domain" description="Protein translocase subunit SecDF P1" evidence="11">
    <location>
        <begin position="79"/>
        <end position="138"/>
    </location>
</feature>
<feature type="domain" description="Protein export membrane protein SecD/SecF C-terminal" evidence="10">
    <location>
        <begin position="257"/>
        <end position="432"/>
    </location>
</feature>
<feature type="transmembrane region" description="Helical" evidence="9">
    <location>
        <begin position="326"/>
        <end position="347"/>
    </location>
</feature>
<dbReference type="GO" id="GO:0015450">
    <property type="term" value="F:protein-transporting ATPase activity"/>
    <property type="evidence" value="ECO:0007669"/>
    <property type="project" value="InterPro"/>
</dbReference>
<dbReference type="InterPro" id="IPR054384">
    <property type="entry name" value="SecDF_P1_head"/>
</dbReference>
<evidence type="ECO:0000256" key="5">
    <source>
        <dbReference type="ARBA" id="ARBA00022927"/>
    </source>
</evidence>
<feature type="transmembrane region" description="Helical" evidence="9">
    <location>
        <begin position="300"/>
        <end position="320"/>
    </location>
</feature>
<dbReference type="Pfam" id="PF02355">
    <property type="entry name" value="SecD_SecF_C"/>
    <property type="match status" value="1"/>
</dbReference>
<comment type="similarity">
    <text evidence="9">Belongs to the SecD/SecF family. SecD subfamily.</text>
</comment>
<evidence type="ECO:0000256" key="3">
    <source>
        <dbReference type="ARBA" id="ARBA00022475"/>
    </source>
</evidence>
<evidence type="ECO:0000256" key="9">
    <source>
        <dbReference type="HAMAP-Rule" id="MF_01463"/>
    </source>
</evidence>
<comment type="function">
    <text evidence="9">Part of the Sec protein translocase complex. Interacts with the SecYEG preprotein conducting channel. SecDF uses the proton motive force (PMF) to complete protein translocation after the ATP-dependent function of SecA.</text>
</comment>
<dbReference type="SUPFAM" id="SSF82866">
    <property type="entry name" value="Multidrug efflux transporter AcrB transmembrane domain"/>
    <property type="match status" value="1"/>
</dbReference>
<feature type="transmembrane region" description="Helical" evidence="9">
    <location>
        <begin position="404"/>
        <end position="425"/>
    </location>
</feature>
<keyword evidence="2 9" id="KW-0813">Transport</keyword>
<feature type="domain" description="SecDF P1 head subdomain" evidence="12">
    <location>
        <begin position="159"/>
        <end position="253"/>
    </location>
</feature>
<dbReference type="HAMAP" id="MF_01463_B">
    <property type="entry name" value="SecD_B"/>
    <property type="match status" value="1"/>
</dbReference>
<comment type="caution">
    <text evidence="13">The sequence shown here is derived from an EMBL/GenBank/DDBJ whole genome shotgun (WGS) entry which is preliminary data.</text>
</comment>
<keyword evidence="4 9" id="KW-0812">Transmembrane</keyword>
<dbReference type="InterPro" id="IPR048634">
    <property type="entry name" value="SecD_SecF_C"/>
</dbReference>
<evidence type="ECO:0000259" key="10">
    <source>
        <dbReference type="Pfam" id="PF02355"/>
    </source>
</evidence>
<dbReference type="InterPro" id="IPR055344">
    <property type="entry name" value="SecD_SecF_C_bact"/>
</dbReference>
<dbReference type="PATRIC" id="fig|1576480.3.peg.70"/>
<evidence type="ECO:0000256" key="6">
    <source>
        <dbReference type="ARBA" id="ARBA00022989"/>
    </source>
</evidence>
<evidence type="ECO:0000313" key="14">
    <source>
        <dbReference type="Proteomes" id="UP000051297"/>
    </source>
</evidence>
<keyword evidence="3 9" id="KW-1003">Cell membrane</keyword>
<evidence type="ECO:0000256" key="2">
    <source>
        <dbReference type="ARBA" id="ARBA00022448"/>
    </source>
</evidence>
<evidence type="ECO:0000256" key="1">
    <source>
        <dbReference type="ARBA" id="ARBA00004651"/>
    </source>
</evidence>
<evidence type="ECO:0000256" key="7">
    <source>
        <dbReference type="ARBA" id="ARBA00023010"/>
    </source>
</evidence>
<dbReference type="Pfam" id="PF22599">
    <property type="entry name" value="SecDF_P1_head"/>
    <property type="match status" value="1"/>
</dbReference>
<keyword evidence="6 9" id="KW-1133">Transmembrane helix</keyword>
<comment type="subcellular location">
    <subcellularLocation>
        <location evidence="1 9">Cell membrane</location>
        <topology evidence="1 9">Multi-pass membrane protein</topology>
    </subcellularLocation>
</comment>
<accession>A0A0T5ZXX5</accession>
<dbReference type="NCBIfam" id="TIGR00916">
    <property type="entry name" value="2A0604s01"/>
    <property type="match status" value="1"/>
</dbReference>
<dbReference type="NCBIfam" id="TIGR01129">
    <property type="entry name" value="secD"/>
    <property type="match status" value="1"/>
</dbReference>
<sequence length="435" mass="46761">MKLTPIRIFLVIILLTILAAIVAAGGFLWNGKGEIRLFDRSFPYDFTLRRGLDLQGGLQLVLEAEMSGVSSADRPSALESARAVIERRVDFLGVAEPTVQTSRLGESFRIIVELPGVTNPEEALALIGSTAQLDFREAKLQPEDTEGQPFREGDNFVTTGLTGKDLAKADLQFDSTNGNPQIGLTFTAAGAKKFEEITARNIGQPLAIFLDGAVLSAPTVQGKISGGSAVITGTFTLEEARRFVAQLNAGALPTPISVLERRQIGPTLGEQELQKSVVAGLAGLVLVLLFMVGNYGRLGLLAAIALAIYGTLTLAIYKLIPVTLTLSGIAGFILSVGMAVDANILVFERIKEERRWGKDLKTAMELGFGRAWDSIRDANLATLATVSILFNPFDWSFLVTSGMVRGFALTLGLGVLLSLFTGVLVTRTLVRVFYR</sequence>
<keyword evidence="8 9" id="KW-0472">Membrane</keyword>
<feature type="transmembrane region" description="Helical" evidence="9">
    <location>
        <begin position="380"/>
        <end position="398"/>
    </location>
</feature>
<dbReference type="InterPro" id="IPR005791">
    <property type="entry name" value="SecD"/>
</dbReference>
<dbReference type="PANTHER" id="PTHR30081">
    <property type="entry name" value="PROTEIN-EXPORT MEMBRANE PROTEIN SEC"/>
    <property type="match status" value="1"/>
</dbReference>
<dbReference type="GO" id="GO:0043952">
    <property type="term" value="P:protein transport by the Sec complex"/>
    <property type="evidence" value="ECO:0007669"/>
    <property type="project" value="UniProtKB-UniRule"/>
</dbReference>
<dbReference type="PRINTS" id="PR00702">
    <property type="entry name" value="ACRIFLAVINRP"/>
</dbReference>
<keyword evidence="7 9" id="KW-0811">Translocation</keyword>
<dbReference type="Gene3D" id="3.30.70.3400">
    <property type="match status" value="1"/>
</dbReference>
<evidence type="ECO:0000256" key="8">
    <source>
        <dbReference type="ARBA" id="ARBA00023136"/>
    </source>
</evidence>
<evidence type="ECO:0000259" key="11">
    <source>
        <dbReference type="Pfam" id="PF21760"/>
    </source>
</evidence>
<dbReference type="STRING" id="1576480.XU08_C0001G0069"/>
<dbReference type="InterPro" id="IPR001036">
    <property type="entry name" value="Acrflvin-R"/>
</dbReference>